<dbReference type="OrthoDB" id="5297564at2"/>
<dbReference type="Proteomes" id="UP000001052">
    <property type="component" value="Chromosome"/>
</dbReference>
<dbReference type="EMBL" id="CP001734">
    <property type="protein sequence ID" value="ACV69732.1"/>
    <property type="molecule type" value="Genomic_DNA"/>
</dbReference>
<keyword evidence="2" id="KW-1185">Reference proteome</keyword>
<organism evidence="1 2">
    <name type="scientific">Desulfohalobium retbaense (strain ATCC 49708 / DSM 5692 / JCM 16813 / HR100)</name>
    <dbReference type="NCBI Taxonomy" id="485915"/>
    <lineage>
        <taxon>Bacteria</taxon>
        <taxon>Pseudomonadati</taxon>
        <taxon>Thermodesulfobacteriota</taxon>
        <taxon>Desulfovibrionia</taxon>
        <taxon>Desulfovibrionales</taxon>
        <taxon>Desulfohalobiaceae</taxon>
        <taxon>Desulfohalobium</taxon>
    </lineage>
</organism>
<accession>C8X5N5</accession>
<reference evidence="1 2" key="2">
    <citation type="journal article" date="2010" name="Stand. Genomic Sci.">
        <title>Complete genome sequence of Desulfohalobium retbaense type strain (HR(100)).</title>
        <authorList>
            <person name="Spring S."/>
            <person name="Nolan M."/>
            <person name="Lapidus A."/>
            <person name="Glavina Del Rio T."/>
            <person name="Copeland A."/>
            <person name="Tice H."/>
            <person name="Cheng J.F."/>
            <person name="Lucas S."/>
            <person name="Land M."/>
            <person name="Chen F."/>
            <person name="Bruce D."/>
            <person name="Goodwin L."/>
            <person name="Pitluck S."/>
            <person name="Ivanova N."/>
            <person name="Mavromatis K."/>
            <person name="Mikhailova N."/>
            <person name="Pati A."/>
            <person name="Chen A."/>
            <person name="Palaniappan K."/>
            <person name="Hauser L."/>
            <person name="Chang Y.J."/>
            <person name="Jeffries C.D."/>
            <person name="Munk C."/>
            <person name="Kiss H."/>
            <person name="Chain P."/>
            <person name="Han C."/>
            <person name="Brettin T."/>
            <person name="Detter J.C."/>
            <person name="Schuler E."/>
            <person name="Goker M."/>
            <person name="Rohde M."/>
            <person name="Bristow J."/>
            <person name="Eisen J.A."/>
            <person name="Markowitz V."/>
            <person name="Hugenholtz P."/>
            <person name="Kyrpides N.C."/>
            <person name="Klenk H.P."/>
        </authorList>
    </citation>
    <scope>NUCLEOTIDE SEQUENCE [LARGE SCALE GENOMIC DNA]</scope>
    <source>
        <strain evidence="1 2">DSM 5692</strain>
    </source>
</reference>
<name>C8X5N5_DESRD</name>
<dbReference type="KEGG" id="drt:Dret_2450"/>
<dbReference type="InterPro" id="IPR025737">
    <property type="entry name" value="FApF"/>
</dbReference>
<reference evidence="2" key="1">
    <citation type="submission" date="2009-09" db="EMBL/GenBank/DDBJ databases">
        <title>The complete chromosome of Desulfohalobium retbaense DSM 5692.</title>
        <authorList>
            <consortium name="US DOE Joint Genome Institute (JGI-PGF)"/>
            <person name="Lucas S."/>
            <person name="Copeland A."/>
            <person name="Lapidus A."/>
            <person name="Glavina del Rio T."/>
            <person name="Dalin E."/>
            <person name="Tice H."/>
            <person name="Bruce D."/>
            <person name="Goodwin L."/>
            <person name="Pitluck S."/>
            <person name="Kyrpides N."/>
            <person name="Mavromatis K."/>
            <person name="Ivanova N."/>
            <person name="Mikhailova N."/>
            <person name="Munk A.C."/>
            <person name="Brettin T."/>
            <person name="Detter J.C."/>
            <person name="Han C."/>
            <person name="Tapia R."/>
            <person name="Larimer F."/>
            <person name="Land M."/>
            <person name="Hauser L."/>
            <person name="Markowitz V."/>
            <person name="Cheng J.-F."/>
            <person name="Hugenholtz P."/>
            <person name="Woyke T."/>
            <person name="Wu D."/>
            <person name="Spring S."/>
            <person name="Klenk H.-P."/>
            <person name="Eisen J.A."/>
        </authorList>
    </citation>
    <scope>NUCLEOTIDE SEQUENCE [LARGE SCALE GENOMIC DNA]</scope>
    <source>
        <strain evidence="2">DSM 5692</strain>
    </source>
</reference>
<dbReference type="SUPFAM" id="SSF56935">
    <property type="entry name" value="Porins"/>
    <property type="match status" value="1"/>
</dbReference>
<dbReference type="STRING" id="485915.Dret_2450"/>
<dbReference type="HOGENOM" id="CLU_041778_0_1_7"/>
<proteinExistence type="predicted"/>
<sequence length="329" mass="36515">MLRVIKPTIYIACFLFFWTSISPVYGQSNSTTSPKDETTEIEQGGALLDPGQFIWEPGIQYSHTSRTRLSISGFTIFEAIVLGRIQTEDSKKDVIMPYMNFKAGLLKNLQLDIKVPFLYRRDRITSDSNDDDEKIITDANLGDIEAALYTQVLRERGAIPDLIINTRVKSRTGQDPYDLETDDDDDPTELPTGSGHWGVSWGLTASKSSDPALLFASLNYYYNIKRDIGDDIGEIEPGDSIEYGFGLAYALNERLSSSIFYQQRIYDKTKQNGEGIDGSDLNVSTLYFGANYALSPQRSISVSLGTGLSEDAPDVTLQVSMPILFGLDG</sequence>
<dbReference type="eggNOG" id="COG3637">
    <property type="taxonomic scope" value="Bacteria"/>
</dbReference>
<dbReference type="RefSeq" id="WP_015752866.1">
    <property type="nucleotide sequence ID" value="NC_013223.1"/>
</dbReference>
<evidence type="ECO:0000313" key="2">
    <source>
        <dbReference type="Proteomes" id="UP000001052"/>
    </source>
</evidence>
<evidence type="ECO:0000313" key="1">
    <source>
        <dbReference type="EMBL" id="ACV69732.1"/>
    </source>
</evidence>
<gene>
    <name evidence="1" type="ordered locus">Dret_2450</name>
</gene>
<dbReference type="Pfam" id="PF13557">
    <property type="entry name" value="Phenol_MetA_deg"/>
    <property type="match status" value="1"/>
</dbReference>
<protein>
    <recommendedName>
        <fullName evidence="3">Transporter</fullName>
    </recommendedName>
</protein>
<dbReference type="AlphaFoldDB" id="C8X5N5"/>
<evidence type="ECO:0008006" key="3">
    <source>
        <dbReference type="Google" id="ProtNLM"/>
    </source>
</evidence>